<organism evidence="3">
    <name type="scientific">Lepeophtheirus salmonis</name>
    <name type="common">Salmon louse</name>
    <name type="synonym">Caligus salmonis</name>
    <dbReference type="NCBI Taxonomy" id="72036"/>
    <lineage>
        <taxon>Eukaryota</taxon>
        <taxon>Metazoa</taxon>
        <taxon>Ecdysozoa</taxon>
        <taxon>Arthropoda</taxon>
        <taxon>Crustacea</taxon>
        <taxon>Multicrustacea</taxon>
        <taxon>Hexanauplia</taxon>
        <taxon>Copepoda</taxon>
        <taxon>Siphonostomatoida</taxon>
        <taxon>Caligidae</taxon>
        <taxon>Lepeophtheirus</taxon>
    </lineage>
</organism>
<dbReference type="InterPro" id="IPR009755">
    <property type="entry name" value="RMC1_C"/>
</dbReference>
<evidence type="ECO:0000313" key="3">
    <source>
        <dbReference type="EMBL" id="CDW24949.1"/>
    </source>
</evidence>
<accession>A0A0K2TG34</accession>
<feature type="domain" description="Mic1" evidence="1">
    <location>
        <begin position="363"/>
        <end position="614"/>
    </location>
</feature>
<evidence type="ECO:0008006" key="4">
    <source>
        <dbReference type="Google" id="ProtNLM"/>
    </source>
</evidence>
<sequence length="635" mass="71676">MELISPVAFEPVGSVTNVFFDDKNQQVFSVRSGGATGIIVRGFSDEFISTFLSSQDLGPIFTIKLSPNQKVLAVQRAKNQVEFFKVLRTGLTGSIDEVHKFIQVSKGKSSTILGFFWTKDNEILFISESGLEVHFISNLDRGVIKNLRNQTFTMNWFVYSPSSSFLLCSSSSSTSSLQPFIIRNSHIVKVSKIDINQKEVLVKEKDVIIIEAFHKIFVGIFIHTPNNSSSLHLYSLSSKDTLNKSHILRLGRPGPFSTNVVDNVLVIHHQPTGTSLLFDPSMPGESDGTLIHMDPITNTPVCIKSGDNCDMDGQYPLQWAAFQPDLIVDGKEGKFWRLKLRIKPFIIDNIPDLRKKIEFLLRREGSKRTLLDILFEKCTEVPLDLTNIGHAFDLINLEYVRHLSYKNQTSTSGSSSYGGKSLMPSSTLGNCVKVIIDQSDLFTNVFSLLVGDETDSSVDMTLKQKSFVLMEYFRSLKEHEIPVQYFLDELLINLMVQMGSWFQLHQCLQYQIFTDSKPLSCLLLSLESVYPPAGQLALDMLNRLGTANPEIVEILLSKNIVLSALKFAETDGGNIQPRRFLESAMSSKHNSLFYSTYKYFERRNLLLRGSKQFASSDNCDKYVRRFAELYPQDCD</sequence>
<dbReference type="InterPro" id="IPR049040">
    <property type="entry name" value="RMC1_N"/>
</dbReference>
<evidence type="ECO:0000259" key="1">
    <source>
        <dbReference type="Pfam" id="PF07035"/>
    </source>
</evidence>
<dbReference type="GO" id="GO:0031902">
    <property type="term" value="C:late endosome membrane"/>
    <property type="evidence" value="ECO:0007669"/>
    <property type="project" value="TreeGrafter"/>
</dbReference>
<feature type="domain" description="Regulator of MON1-CCZ1 complex N-terminal" evidence="2">
    <location>
        <begin position="18"/>
        <end position="136"/>
    </location>
</feature>
<dbReference type="EMBL" id="HACA01007588">
    <property type="protein sequence ID" value="CDW24949.1"/>
    <property type="molecule type" value="Transcribed_RNA"/>
</dbReference>
<dbReference type="GO" id="GO:0010506">
    <property type="term" value="P:regulation of autophagy"/>
    <property type="evidence" value="ECO:0007669"/>
    <property type="project" value="InterPro"/>
</dbReference>
<name>A0A0K2TG34_LEPSM</name>
<dbReference type="OrthoDB" id="26384at2759"/>
<evidence type="ECO:0000259" key="2">
    <source>
        <dbReference type="Pfam" id="PF21029"/>
    </source>
</evidence>
<dbReference type="AlphaFoldDB" id="A0A0K2TG34"/>
<dbReference type="SUPFAM" id="SSF82171">
    <property type="entry name" value="DPP6 N-terminal domain-like"/>
    <property type="match status" value="1"/>
</dbReference>
<proteinExistence type="predicted"/>
<protein>
    <recommendedName>
        <fullName evidence="4">Mic1 domain-containing protein</fullName>
    </recommendedName>
</protein>
<dbReference type="InterPro" id="IPR040371">
    <property type="entry name" value="RMC1"/>
</dbReference>
<dbReference type="PANTHER" id="PTHR12897:SF4">
    <property type="entry name" value="REGULATOR OF MON1-CCZ1 COMPLEX"/>
    <property type="match status" value="1"/>
</dbReference>
<dbReference type="PANTHER" id="PTHR12897">
    <property type="entry name" value="COLON CANCER-ASSOCIATED PROTEIN MIC1"/>
    <property type="match status" value="1"/>
</dbReference>
<dbReference type="Gene3D" id="2.130.10.10">
    <property type="entry name" value="YVTN repeat-like/Quinoprotein amine dehydrogenase"/>
    <property type="match status" value="1"/>
</dbReference>
<dbReference type="Pfam" id="PF21029">
    <property type="entry name" value="RMC1_N"/>
    <property type="match status" value="1"/>
</dbReference>
<reference evidence="3" key="1">
    <citation type="submission" date="2014-05" db="EMBL/GenBank/DDBJ databases">
        <authorList>
            <person name="Chronopoulou M."/>
        </authorList>
    </citation>
    <scope>NUCLEOTIDE SEQUENCE</scope>
    <source>
        <tissue evidence="3">Whole organism</tissue>
    </source>
</reference>
<dbReference type="GO" id="GO:0005765">
    <property type="term" value="C:lysosomal membrane"/>
    <property type="evidence" value="ECO:0007669"/>
    <property type="project" value="TreeGrafter"/>
</dbReference>
<dbReference type="Pfam" id="PF07035">
    <property type="entry name" value="RMC1_C"/>
    <property type="match status" value="1"/>
</dbReference>
<dbReference type="GO" id="GO:0035658">
    <property type="term" value="C:Mon1-Ccz1 complex"/>
    <property type="evidence" value="ECO:0007669"/>
    <property type="project" value="InterPro"/>
</dbReference>
<dbReference type="InterPro" id="IPR015943">
    <property type="entry name" value="WD40/YVTN_repeat-like_dom_sf"/>
</dbReference>